<reference evidence="1 2" key="1">
    <citation type="journal article" date="2012" name="Genome Biol.">
        <title>Sequencing three crocodilian genomes to illuminate the evolution of archosaurs and amniotes.</title>
        <authorList>
            <person name="St John J.A."/>
            <person name="Braun E.L."/>
            <person name="Isberg S.R."/>
            <person name="Miles L.G."/>
            <person name="Chong A.Y."/>
            <person name="Gongora J."/>
            <person name="Dalzell P."/>
            <person name="Moran C."/>
            <person name="Bed'hom B."/>
            <person name="Abzhanov A."/>
            <person name="Burgess S.C."/>
            <person name="Cooksey A.M."/>
            <person name="Castoe T.A."/>
            <person name="Crawford N.G."/>
            <person name="Densmore L.D."/>
            <person name="Drew J.C."/>
            <person name="Edwards S.V."/>
            <person name="Faircloth B.C."/>
            <person name="Fujita M.K."/>
            <person name="Greenwold M.J."/>
            <person name="Hoffmann F.G."/>
            <person name="Howard J.M."/>
            <person name="Iguchi T."/>
            <person name="Janes D.E."/>
            <person name="Khan S.Y."/>
            <person name="Kohno S."/>
            <person name="de Koning A.J."/>
            <person name="Lance S.L."/>
            <person name="McCarthy F.M."/>
            <person name="McCormack J.E."/>
            <person name="Merchant M.E."/>
            <person name="Peterson D.G."/>
            <person name="Pollock D.D."/>
            <person name="Pourmand N."/>
            <person name="Raney B.J."/>
            <person name="Roessler K.A."/>
            <person name="Sanford J.R."/>
            <person name="Sawyer R.H."/>
            <person name="Schmidt C.J."/>
            <person name="Triplett E.W."/>
            <person name="Tuberville T.D."/>
            <person name="Venegas-Anaya M."/>
            <person name="Howard J.T."/>
            <person name="Jarvis E.D."/>
            <person name="Guillette L.J.Jr."/>
            <person name="Glenn T.C."/>
            <person name="Green R.E."/>
            <person name="Ray D.A."/>
        </authorList>
    </citation>
    <scope>NUCLEOTIDE SEQUENCE [LARGE SCALE GENOMIC DNA]</scope>
    <source>
        <strain evidence="1">KSC_2009_1</strain>
    </source>
</reference>
<dbReference type="AlphaFoldDB" id="A0A151MD14"/>
<evidence type="ECO:0000313" key="2">
    <source>
        <dbReference type="Proteomes" id="UP000050525"/>
    </source>
</evidence>
<proteinExistence type="predicted"/>
<organism evidence="1 2">
    <name type="scientific">Alligator mississippiensis</name>
    <name type="common">American alligator</name>
    <dbReference type="NCBI Taxonomy" id="8496"/>
    <lineage>
        <taxon>Eukaryota</taxon>
        <taxon>Metazoa</taxon>
        <taxon>Chordata</taxon>
        <taxon>Craniata</taxon>
        <taxon>Vertebrata</taxon>
        <taxon>Euteleostomi</taxon>
        <taxon>Archelosauria</taxon>
        <taxon>Archosauria</taxon>
        <taxon>Crocodylia</taxon>
        <taxon>Alligatoridae</taxon>
        <taxon>Alligatorinae</taxon>
        <taxon>Alligator</taxon>
    </lineage>
</organism>
<accession>A0A151MD14</accession>
<comment type="caution">
    <text evidence="1">The sequence shown here is derived from an EMBL/GenBank/DDBJ whole genome shotgun (WGS) entry which is preliminary data.</text>
</comment>
<sequence length="74" mass="8192">MQHKNEVLGAALNPFGVRSRKGTRGLETSFTSCIDSDHSPSVPSQVELSPAFLPVDSQSATWWRFSVKKWTRGS</sequence>
<dbReference type="Proteomes" id="UP000050525">
    <property type="component" value="Unassembled WGS sequence"/>
</dbReference>
<protein>
    <submittedName>
        <fullName evidence="1">Uncharacterized protein</fullName>
    </submittedName>
</protein>
<keyword evidence="2" id="KW-1185">Reference proteome</keyword>
<name>A0A151MD14_ALLMI</name>
<evidence type="ECO:0000313" key="1">
    <source>
        <dbReference type="EMBL" id="KYO22401.1"/>
    </source>
</evidence>
<gene>
    <name evidence="1" type="ORF">Y1Q_0002985</name>
</gene>
<dbReference type="EMBL" id="AKHW03006231">
    <property type="protein sequence ID" value="KYO22401.1"/>
    <property type="molecule type" value="Genomic_DNA"/>
</dbReference>